<reference evidence="2" key="1">
    <citation type="submission" date="2007-07" db="EMBL/GenBank/DDBJ databases">
        <title>Complete genome sequence of Campylobacter hominis ATCC BAA-381, a commensal isolated from the human gastrointestinal tract.</title>
        <authorList>
            <person name="Fouts D.E."/>
            <person name="Mongodin E.F."/>
            <person name="Puiu D."/>
            <person name="Sebastian Y."/>
            <person name="Miller W.G."/>
            <person name="Mandrell R.E."/>
            <person name="Nelson K.E."/>
        </authorList>
    </citation>
    <scope>NUCLEOTIDE SEQUENCE [LARGE SCALE GENOMIC DNA]</scope>
    <source>
        <strain evidence="2">ATCC BAA-381 / LMG 19568 / NCTC 13146 / CH001A</strain>
    </source>
</reference>
<organism evidence="1 2">
    <name type="scientific">Campylobacter hominis (strain ATCC BAA-381 / DSM 21671 / CCUG 45161 / LMG 19568 / NCTC 13146 / CH001A)</name>
    <dbReference type="NCBI Taxonomy" id="360107"/>
    <lineage>
        <taxon>Bacteria</taxon>
        <taxon>Pseudomonadati</taxon>
        <taxon>Campylobacterota</taxon>
        <taxon>Epsilonproteobacteria</taxon>
        <taxon>Campylobacterales</taxon>
        <taxon>Campylobacteraceae</taxon>
        <taxon>Campylobacter</taxon>
    </lineage>
</organism>
<gene>
    <name evidence="1" type="ordered locus">CHAB381_1326</name>
</gene>
<dbReference type="HOGENOM" id="CLU_3325867_0_0_7"/>
<sequence length="38" mass="4720">MALFSAKFMLNKIFYKVKQKFRVIFIKFLAPKKYKFQK</sequence>
<name>A7I2Y5_CAMHC</name>
<dbReference type="AlphaFoldDB" id="A7I2Y5"/>
<evidence type="ECO:0000313" key="2">
    <source>
        <dbReference type="Proteomes" id="UP000002407"/>
    </source>
</evidence>
<dbReference type="Proteomes" id="UP000002407">
    <property type="component" value="Chromosome"/>
</dbReference>
<dbReference type="EMBL" id="CP000776">
    <property type="protein sequence ID" value="ABS52282.1"/>
    <property type="molecule type" value="Genomic_DNA"/>
</dbReference>
<dbReference type="STRING" id="360107.CHAB381_1326"/>
<keyword evidence="2" id="KW-1185">Reference proteome</keyword>
<dbReference type="KEGG" id="cha:CHAB381_1326"/>
<protein>
    <submittedName>
        <fullName evidence="1">Uncharacterized protein</fullName>
    </submittedName>
</protein>
<accession>A7I2Y5</accession>
<proteinExistence type="predicted"/>
<evidence type="ECO:0000313" key="1">
    <source>
        <dbReference type="EMBL" id="ABS52282.1"/>
    </source>
</evidence>